<dbReference type="Gene3D" id="1.50.10.10">
    <property type="match status" value="1"/>
</dbReference>
<gene>
    <name evidence="3" type="ORF">DES48_102541</name>
</gene>
<dbReference type="PIRSF" id="PIRSF007663">
    <property type="entry name" value="UCP007663"/>
    <property type="match status" value="1"/>
</dbReference>
<dbReference type="PANTHER" id="PTHR31084:SF0">
    <property type="entry name" value="ALPHA-L-FUCOSIDASE 2"/>
    <property type="match status" value="1"/>
</dbReference>
<keyword evidence="3" id="KW-0378">Hydrolase</keyword>
<name>A0A366EEM2_9BACI</name>
<dbReference type="AlphaFoldDB" id="A0A366EEM2"/>
<protein>
    <submittedName>
        <fullName evidence="3">Glycosyl hydrolase family 65</fullName>
    </submittedName>
</protein>
<dbReference type="Pfam" id="PF14498">
    <property type="entry name" value="Glyco_hyd_65N_2"/>
    <property type="match status" value="1"/>
</dbReference>
<dbReference type="STRING" id="200904.GCA_900168775_00800"/>
<comment type="caution">
    <text evidence="3">The sequence shown here is derived from an EMBL/GenBank/DDBJ whole genome shotgun (WGS) entry which is preliminary data.</text>
</comment>
<dbReference type="Pfam" id="PF22124">
    <property type="entry name" value="Glyco_hydro_95_cat"/>
    <property type="match status" value="1"/>
</dbReference>
<dbReference type="Proteomes" id="UP000252254">
    <property type="component" value="Unassembled WGS sequence"/>
</dbReference>
<keyword evidence="4" id="KW-1185">Reference proteome</keyword>
<feature type="domain" description="Glycosyl hydrolase family 95 N-terminal" evidence="1">
    <location>
        <begin position="13"/>
        <end position="245"/>
    </location>
</feature>
<dbReference type="InterPro" id="IPR027414">
    <property type="entry name" value="GH95_N_dom"/>
</dbReference>
<dbReference type="RefSeq" id="WP_113867675.1">
    <property type="nucleotide sequence ID" value="NZ_BAABQN010000008.1"/>
</dbReference>
<dbReference type="EMBL" id="QNRI01000002">
    <property type="protein sequence ID" value="RBP00773.1"/>
    <property type="molecule type" value="Genomic_DNA"/>
</dbReference>
<dbReference type="InterPro" id="IPR054363">
    <property type="entry name" value="GH95_cat"/>
</dbReference>
<dbReference type="SUPFAM" id="SSF48208">
    <property type="entry name" value="Six-hairpin glycosidases"/>
    <property type="match status" value="1"/>
</dbReference>
<dbReference type="GO" id="GO:0005975">
    <property type="term" value="P:carbohydrate metabolic process"/>
    <property type="evidence" value="ECO:0007669"/>
    <property type="project" value="InterPro"/>
</dbReference>
<sequence>MLKTKRVPRKGVWNESPATRWEEAYVAGNGIQGLMQFGNPTKEKLIGNHCRLYLPQGNDFTLPDMAEDLPRIRELIKQDGYAAALEVYELLAKQKGYQGLTMSDPYHPAFFLTIATGITNYHHYYKTINYQTGEITVHFQQDGIQFQSKSFVSKSDNIIVYQLQADQPVLNCNISIEPFQEKGLRRNLSIENDTLYACYTYLHGSNGYQVTCHVKANGATVHSDSDSMQVTQTDQVLMLLQIEPNVTEHHTLPTKLLTMNYVQLFSRHQTIHQAMFDRVQLDMTSDQERYRSVESLIAEAKQQQQMSPVLLEKIYDAGRYMYLCSAGELTPNLQGIWTGTFQPAWSGDFTFDTNVQLSIASALTSNLMEGLHGFFRLIHELLPDFKENAQKYYGARGIMLPAHASTTGKHVHWNQDWPLHFWTCGAGWLGHWFYNYYAFTGDKTFLRETAVPYLEQVALFYEDFLTEDDEGTYRFSPSYSAENGCADNATQDVAVAKELLGNLIKSYQLLGLPDPNNQIVKWETMLKKLPDYQINQDGALKEWLTLEKAENYNHRHFSHLYPIFQSREFTSQTNPTLWQASRTAFDKRLEAWLKNEEGDTTSTHGRMHAALCATQFHMPKLISEILTLLVEKDCFYPSLMMSHYDRHEVFNVDGNGAFPQVIHESLVDCHHKTLFLLGSLPEQYAKGTLKGTRLVNQIQVKDLTWDFVQGAVEVTLKSGVTQKLALQFPLYPQASILEPKPICLLSDTNMLLEKDQVVTIKVNLGESGNVDVS</sequence>
<accession>A0A366EEM2</accession>
<dbReference type="OrthoDB" id="9802600at2"/>
<dbReference type="InterPro" id="IPR016518">
    <property type="entry name" value="Alpha-L-fucosidase"/>
</dbReference>
<dbReference type="GO" id="GO:0004560">
    <property type="term" value="F:alpha-L-fucosidase activity"/>
    <property type="evidence" value="ECO:0007669"/>
    <property type="project" value="InterPro"/>
</dbReference>
<evidence type="ECO:0000259" key="1">
    <source>
        <dbReference type="Pfam" id="PF14498"/>
    </source>
</evidence>
<feature type="domain" description="Glycosyl hydrolase family 95 catalytic" evidence="2">
    <location>
        <begin position="261"/>
        <end position="666"/>
    </location>
</feature>
<dbReference type="InterPro" id="IPR008928">
    <property type="entry name" value="6-hairpin_glycosidase_sf"/>
</dbReference>
<evidence type="ECO:0000259" key="2">
    <source>
        <dbReference type="Pfam" id="PF22124"/>
    </source>
</evidence>
<dbReference type="PANTHER" id="PTHR31084">
    <property type="entry name" value="ALPHA-L-FUCOSIDASE 2"/>
    <property type="match status" value="1"/>
</dbReference>
<proteinExistence type="predicted"/>
<evidence type="ECO:0000313" key="4">
    <source>
        <dbReference type="Proteomes" id="UP000252254"/>
    </source>
</evidence>
<evidence type="ECO:0000313" key="3">
    <source>
        <dbReference type="EMBL" id="RBP00773.1"/>
    </source>
</evidence>
<organism evidence="3 4">
    <name type="scientific">Paraliobacillus ryukyuensis</name>
    <dbReference type="NCBI Taxonomy" id="200904"/>
    <lineage>
        <taxon>Bacteria</taxon>
        <taxon>Bacillati</taxon>
        <taxon>Bacillota</taxon>
        <taxon>Bacilli</taxon>
        <taxon>Bacillales</taxon>
        <taxon>Bacillaceae</taxon>
        <taxon>Paraliobacillus</taxon>
    </lineage>
</organism>
<reference evidence="3 4" key="1">
    <citation type="submission" date="2018-06" db="EMBL/GenBank/DDBJ databases">
        <title>Genomic Encyclopedia of Type Strains, Phase IV (KMG-IV): sequencing the most valuable type-strain genomes for metagenomic binning, comparative biology and taxonomic classification.</title>
        <authorList>
            <person name="Goeker M."/>
        </authorList>
    </citation>
    <scope>NUCLEOTIDE SEQUENCE [LARGE SCALE GENOMIC DNA]</scope>
    <source>
        <strain evidence="3 4">DSM 15140</strain>
    </source>
</reference>
<dbReference type="InterPro" id="IPR012341">
    <property type="entry name" value="6hp_glycosidase-like_sf"/>
</dbReference>